<dbReference type="InterPro" id="IPR051689">
    <property type="entry name" value="Sterol_desaturase/TMEM195"/>
</dbReference>
<proteinExistence type="predicted"/>
<organism evidence="9 10">
    <name type="scientific">Aurantiacibacter gilvus</name>
    <dbReference type="NCBI Taxonomy" id="3139141"/>
    <lineage>
        <taxon>Bacteria</taxon>
        <taxon>Pseudomonadati</taxon>
        <taxon>Pseudomonadota</taxon>
        <taxon>Alphaproteobacteria</taxon>
        <taxon>Sphingomonadales</taxon>
        <taxon>Erythrobacteraceae</taxon>
        <taxon>Aurantiacibacter</taxon>
    </lineage>
</organism>
<evidence type="ECO:0000313" key="9">
    <source>
        <dbReference type="EMBL" id="MEL1249134.1"/>
    </source>
</evidence>
<dbReference type="InterPro" id="IPR006694">
    <property type="entry name" value="Fatty_acid_hydroxylase"/>
</dbReference>
<keyword evidence="5" id="KW-0443">Lipid metabolism</keyword>
<keyword evidence="10" id="KW-1185">Reference proteome</keyword>
<dbReference type="GO" id="GO:0016491">
    <property type="term" value="F:oxidoreductase activity"/>
    <property type="evidence" value="ECO:0007669"/>
    <property type="project" value="UniProtKB-KW"/>
</dbReference>
<evidence type="ECO:0000259" key="8">
    <source>
        <dbReference type="Pfam" id="PF04116"/>
    </source>
</evidence>
<dbReference type="EMBL" id="JBBYHV010000001">
    <property type="protein sequence ID" value="MEL1249134.1"/>
    <property type="molecule type" value="Genomic_DNA"/>
</dbReference>
<feature type="transmembrane region" description="Helical" evidence="7">
    <location>
        <begin position="88"/>
        <end position="107"/>
    </location>
</feature>
<reference evidence="9 10" key="1">
    <citation type="submission" date="2024-04" db="EMBL/GenBank/DDBJ databases">
        <title>Aurantiacibacter sp. DGU6 16S ribosomal RNA gene Genome sequencing and assembly.</title>
        <authorList>
            <person name="Park S."/>
        </authorList>
    </citation>
    <scope>NUCLEOTIDE SEQUENCE [LARGE SCALE GENOMIC DNA]</scope>
    <source>
        <strain evidence="9 10">DGU6</strain>
    </source>
</reference>
<feature type="transmembrane region" description="Helical" evidence="7">
    <location>
        <begin position="12"/>
        <end position="35"/>
    </location>
</feature>
<evidence type="ECO:0000256" key="1">
    <source>
        <dbReference type="ARBA" id="ARBA00004127"/>
    </source>
</evidence>
<evidence type="ECO:0000313" key="10">
    <source>
        <dbReference type="Proteomes" id="UP001497045"/>
    </source>
</evidence>
<accession>A0ABU9I9N9</accession>
<dbReference type="Proteomes" id="UP001497045">
    <property type="component" value="Unassembled WGS sequence"/>
</dbReference>
<dbReference type="RefSeq" id="WP_341671676.1">
    <property type="nucleotide sequence ID" value="NZ_JBBYHV010000001.1"/>
</dbReference>
<dbReference type="EC" id="1.-.-.-" evidence="9"/>
<keyword evidence="6 7" id="KW-0472">Membrane</keyword>
<dbReference type="PANTHER" id="PTHR21624:SF1">
    <property type="entry name" value="ALKYLGLYCEROL MONOOXYGENASE"/>
    <property type="match status" value="1"/>
</dbReference>
<evidence type="ECO:0000256" key="7">
    <source>
        <dbReference type="SAM" id="Phobius"/>
    </source>
</evidence>
<keyword evidence="2 7" id="KW-0812">Transmembrane</keyword>
<evidence type="ECO:0000256" key="3">
    <source>
        <dbReference type="ARBA" id="ARBA00022989"/>
    </source>
</evidence>
<dbReference type="Pfam" id="PF04116">
    <property type="entry name" value="FA_hydroxylase"/>
    <property type="match status" value="1"/>
</dbReference>
<protein>
    <submittedName>
        <fullName evidence="9">Sterol desaturase family protein</fullName>
        <ecNumber evidence="9">1.-.-.-</ecNumber>
    </submittedName>
</protein>
<gene>
    <name evidence="9" type="ORF">AAEO60_00460</name>
</gene>
<keyword evidence="4 9" id="KW-0560">Oxidoreductase</keyword>
<evidence type="ECO:0000256" key="2">
    <source>
        <dbReference type="ARBA" id="ARBA00022692"/>
    </source>
</evidence>
<comment type="caution">
    <text evidence="9">The sequence shown here is derived from an EMBL/GenBank/DDBJ whole genome shotgun (WGS) entry which is preliminary data.</text>
</comment>
<sequence>MERMDMPAIDAPLLGLLVMAGAFVLLALLELALPFRRASQAKGKRWFANLALFAVDTLAVRLLLPLAMVGMAMLAAERGWGLFNMVEVPSWLAFAVTVLALDLAIFLQHWATHRVPLLWRLHRVHHTDRDFDVATAARFHPVEIVLSTAYKGAVVAALGAPVFAVFVFETGFAVLTLWTHANLSLPSGLERVVRWFVVTPTMHRVHHSERQPETDSNYGTFLSGWDRLFGTYNARAQEPQETMPIGLGEWRGDQTARLGFSLLLPFRKD</sequence>
<feature type="domain" description="Fatty acid hydroxylase" evidence="8">
    <location>
        <begin position="94"/>
        <end position="231"/>
    </location>
</feature>
<comment type="subcellular location">
    <subcellularLocation>
        <location evidence="1">Endomembrane system</location>
        <topology evidence="1">Multi-pass membrane protein</topology>
    </subcellularLocation>
</comment>
<dbReference type="PANTHER" id="PTHR21624">
    <property type="entry name" value="STEROL DESATURASE-RELATED PROTEIN"/>
    <property type="match status" value="1"/>
</dbReference>
<evidence type="ECO:0000256" key="4">
    <source>
        <dbReference type="ARBA" id="ARBA00023002"/>
    </source>
</evidence>
<feature type="transmembrane region" description="Helical" evidence="7">
    <location>
        <begin position="47"/>
        <end position="76"/>
    </location>
</feature>
<feature type="transmembrane region" description="Helical" evidence="7">
    <location>
        <begin position="153"/>
        <end position="178"/>
    </location>
</feature>
<keyword evidence="3 7" id="KW-1133">Transmembrane helix</keyword>
<name>A0ABU9I9N9_9SPHN</name>
<evidence type="ECO:0000256" key="5">
    <source>
        <dbReference type="ARBA" id="ARBA00023098"/>
    </source>
</evidence>
<evidence type="ECO:0000256" key="6">
    <source>
        <dbReference type="ARBA" id="ARBA00023136"/>
    </source>
</evidence>